<accession>A0A6P4HVB8</accession>
<dbReference type="AlphaFoldDB" id="A0A6P4HVB8"/>
<feature type="region of interest" description="Disordered" evidence="1">
    <location>
        <begin position="87"/>
        <end position="443"/>
    </location>
</feature>
<feature type="compositionally biased region" description="Basic residues" evidence="1">
    <location>
        <begin position="379"/>
        <end position="395"/>
    </location>
</feature>
<proteinExistence type="predicted"/>
<dbReference type="Proteomes" id="UP001652661">
    <property type="component" value="Chromosome 3L"/>
</dbReference>
<gene>
    <name evidence="3" type="primary">LOC108072831</name>
</gene>
<dbReference type="GeneID" id="108072831"/>
<sequence>MKKDDYKVLSKEDPALQTTIASPRHLLQPNGHTLLRQGFEQTPETCEQKAHVKEVHIKTEPNLELFCEDLSDVLDELGEILEEEQADSAFDTEIAPPPPSFCLQDDTSLFTRRSNPDHDRSPVNIDDSLETSSNDSANKSKKDEFFEKGTTQIIQSPDSKSPNKPRSGTLIPFQERKPRTRKSSSKDTVSNKANRVIEANPQSPRPTPDDRRSSYRKCKTHGSSSGGHRLRSKDVRSGSDRQRNSRSPSKHKKSPVRSRDRRRSVSQNSKYCKPDQKRHRSKSSDRVRGRTRRRSSPRERLDRRPKSRCGSRSPHNMRSSDYIRYPHRERSRTRIHHRRNSSSSPRRSYDFRRGHFRGYSPSDLPRYRSRSRSSSGKISRSRRSRSRSPRLRGIRRLNQARILTRGRSRSTERYRSRSVSVTKSIDRPSNTKKGPRLGSRPPSLRIQLTSSRKSPSAQSPPLLDGTMTAVHVGSSYQASQSRDQRLQPMESVSPVSISPQPISPMVTLHDNRVSRRQLLPTPTPPHMFHMQAHFSNIEYRTSLSYQALGPPYNPAPANLGPFDLRHRLDTSRSLCYLGPNDLRHRIQGLCLQNTYLPPPEFDTYAQWPPDYTIDYSSSGYY</sequence>
<feature type="compositionally biased region" description="Basic and acidic residues" evidence="1">
    <location>
        <begin position="232"/>
        <end position="243"/>
    </location>
</feature>
<feature type="compositionally biased region" description="Polar residues" evidence="1">
    <location>
        <begin position="421"/>
        <end position="432"/>
    </location>
</feature>
<feature type="compositionally biased region" description="Basic residues" evidence="1">
    <location>
        <begin position="248"/>
        <end position="264"/>
    </location>
</feature>
<protein>
    <submittedName>
        <fullName evidence="3">Uncharacterized protein</fullName>
    </submittedName>
</protein>
<evidence type="ECO:0000313" key="3">
    <source>
        <dbReference type="RefSeq" id="XP_017019615.1"/>
    </source>
</evidence>
<feature type="compositionally biased region" description="Polar residues" evidence="1">
    <location>
        <begin position="149"/>
        <end position="166"/>
    </location>
</feature>
<feature type="compositionally biased region" description="Basic residues" evidence="1">
    <location>
        <begin position="325"/>
        <end position="340"/>
    </location>
</feature>
<dbReference type="RefSeq" id="XP_017019615.1">
    <property type="nucleotide sequence ID" value="XM_017164126.3"/>
</dbReference>
<name>A0A6P4HVB8_DROKI</name>
<organism evidence="2 3">
    <name type="scientific">Drosophila kikkawai</name>
    <name type="common">Fruit fly</name>
    <dbReference type="NCBI Taxonomy" id="30033"/>
    <lineage>
        <taxon>Eukaryota</taxon>
        <taxon>Metazoa</taxon>
        <taxon>Ecdysozoa</taxon>
        <taxon>Arthropoda</taxon>
        <taxon>Hexapoda</taxon>
        <taxon>Insecta</taxon>
        <taxon>Pterygota</taxon>
        <taxon>Neoptera</taxon>
        <taxon>Endopterygota</taxon>
        <taxon>Diptera</taxon>
        <taxon>Brachycera</taxon>
        <taxon>Muscomorpha</taxon>
        <taxon>Ephydroidea</taxon>
        <taxon>Drosophilidae</taxon>
        <taxon>Drosophila</taxon>
        <taxon>Sophophora</taxon>
    </lineage>
</organism>
<dbReference type="OrthoDB" id="7871460at2759"/>
<evidence type="ECO:0000256" key="1">
    <source>
        <dbReference type="SAM" id="MobiDB-lite"/>
    </source>
</evidence>
<reference evidence="3" key="1">
    <citation type="submission" date="2025-08" db="UniProtKB">
        <authorList>
            <consortium name="RefSeq"/>
        </authorList>
    </citation>
    <scope>IDENTIFICATION</scope>
    <source>
        <strain evidence="3">14028-0561.14</strain>
        <tissue evidence="3">Whole fly</tissue>
    </source>
</reference>
<feature type="compositionally biased region" description="Basic and acidic residues" evidence="1">
    <location>
        <begin position="138"/>
        <end position="147"/>
    </location>
</feature>
<evidence type="ECO:0000313" key="2">
    <source>
        <dbReference type="Proteomes" id="UP001652661"/>
    </source>
</evidence>
<keyword evidence="2" id="KW-1185">Reference proteome</keyword>